<sequence length="167" mass="17491">MTARMYAQLAIVTASLVLAGCAPGAAPASGPTPPIPITHPHALRTCPGVPTEHFDEDPAEVVAVHRCTADFHEVQGVLNKVQYVDDLRGDPAGLLAAYAAPDEVRTSEACDGDLPDPLILWLDLENGETIAVYAPLDACGKPQADAAEAYAAADFHRVLVAREVAEG</sequence>
<feature type="signal peptide" evidence="1">
    <location>
        <begin position="1"/>
        <end position="19"/>
    </location>
</feature>
<dbReference type="PROSITE" id="PS51257">
    <property type="entry name" value="PROKAR_LIPOPROTEIN"/>
    <property type="match status" value="1"/>
</dbReference>
<evidence type="ECO:0000313" key="3">
    <source>
        <dbReference type="Proteomes" id="UP000617531"/>
    </source>
</evidence>
<comment type="caution">
    <text evidence="2">The sequence shown here is derived from an EMBL/GenBank/DDBJ whole genome shotgun (WGS) entry which is preliminary data.</text>
</comment>
<keyword evidence="1" id="KW-0732">Signal</keyword>
<dbReference type="Proteomes" id="UP000617531">
    <property type="component" value="Unassembled WGS sequence"/>
</dbReference>
<evidence type="ECO:0008006" key="4">
    <source>
        <dbReference type="Google" id="ProtNLM"/>
    </source>
</evidence>
<dbReference type="EMBL" id="BNAI01000003">
    <property type="protein sequence ID" value="GHF16883.1"/>
    <property type="molecule type" value="Genomic_DNA"/>
</dbReference>
<dbReference type="RefSeq" id="WP_191283072.1">
    <property type="nucleotide sequence ID" value="NZ_BNAI01000003.1"/>
</dbReference>
<name>A0A8J3M4I6_9MICO</name>
<feature type="chain" id="PRO_5038494697" description="DUF3558 domain-containing protein" evidence="1">
    <location>
        <begin position="20"/>
        <end position="167"/>
    </location>
</feature>
<evidence type="ECO:0000313" key="2">
    <source>
        <dbReference type="EMBL" id="GHF16883.1"/>
    </source>
</evidence>
<organism evidence="2 3">
    <name type="scientific">Pseudolysinimonas yzui</name>
    <dbReference type="NCBI Taxonomy" id="2708254"/>
    <lineage>
        <taxon>Bacteria</taxon>
        <taxon>Bacillati</taxon>
        <taxon>Actinomycetota</taxon>
        <taxon>Actinomycetes</taxon>
        <taxon>Micrococcales</taxon>
        <taxon>Microbacteriaceae</taxon>
        <taxon>Pseudolysinimonas</taxon>
    </lineage>
</organism>
<dbReference type="AlphaFoldDB" id="A0A8J3M4I6"/>
<reference evidence="2" key="2">
    <citation type="submission" date="2020-09" db="EMBL/GenBank/DDBJ databases">
        <authorList>
            <person name="Sun Q."/>
            <person name="Zhou Y."/>
        </authorList>
    </citation>
    <scope>NUCLEOTIDE SEQUENCE</scope>
    <source>
        <strain evidence="2">CGMCC 1.16548</strain>
    </source>
</reference>
<keyword evidence="3" id="KW-1185">Reference proteome</keyword>
<protein>
    <recommendedName>
        <fullName evidence="4">DUF3558 domain-containing protein</fullName>
    </recommendedName>
</protein>
<reference evidence="2" key="1">
    <citation type="journal article" date="2014" name="Int. J. Syst. Evol. Microbiol.">
        <title>Complete genome sequence of Corynebacterium casei LMG S-19264T (=DSM 44701T), isolated from a smear-ripened cheese.</title>
        <authorList>
            <consortium name="US DOE Joint Genome Institute (JGI-PGF)"/>
            <person name="Walter F."/>
            <person name="Albersmeier A."/>
            <person name="Kalinowski J."/>
            <person name="Ruckert C."/>
        </authorList>
    </citation>
    <scope>NUCLEOTIDE SEQUENCE</scope>
    <source>
        <strain evidence="2">CGMCC 1.16548</strain>
    </source>
</reference>
<evidence type="ECO:0000256" key="1">
    <source>
        <dbReference type="SAM" id="SignalP"/>
    </source>
</evidence>
<accession>A0A8J3M4I6</accession>
<gene>
    <name evidence="2" type="ORF">GCM10011600_17040</name>
</gene>
<proteinExistence type="predicted"/>